<protein>
    <submittedName>
        <fullName evidence="1">Uncharacterized protein</fullName>
    </submittedName>
</protein>
<reference evidence="1" key="1">
    <citation type="submission" date="2018-07" db="EMBL/GenBank/DDBJ databases">
        <authorList>
            <consortium name="Genoscope - CEA"/>
            <person name="William W."/>
        </authorList>
    </citation>
    <scope>NUCLEOTIDE SEQUENCE</scope>
    <source>
        <strain evidence="1">IK1</strain>
    </source>
</reference>
<dbReference type="AlphaFoldDB" id="A0A653A4A0"/>
<organism evidence="1">
    <name type="scientific">Uncultured Desulfatiglans sp</name>
    <dbReference type="NCBI Taxonomy" id="1748965"/>
    <lineage>
        <taxon>Bacteria</taxon>
        <taxon>Pseudomonadati</taxon>
        <taxon>Thermodesulfobacteriota</taxon>
        <taxon>Desulfobacteria</taxon>
        <taxon>Desulfatiglandales</taxon>
        <taxon>Desulfatiglandaceae</taxon>
        <taxon>Desulfatiglans</taxon>
        <taxon>environmental samples</taxon>
    </lineage>
</organism>
<proteinExistence type="predicted"/>
<gene>
    <name evidence="1" type="ORF">TRIP_B220016</name>
</gene>
<evidence type="ECO:0000313" key="1">
    <source>
        <dbReference type="EMBL" id="VBB42768.1"/>
    </source>
</evidence>
<dbReference type="EMBL" id="UPXX01000015">
    <property type="protein sequence ID" value="VBB42768.1"/>
    <property type="molecule type" value="Genomic_DNA"/>
</dbReference>
<accession>A0A653A4A0</accession>
<name>A0A653A4A0_UNCDX</name>
<sequence length="194" mass="22556">MPLAFESLSHGTIAFGFFNIDSDMLLLDRLFFFAPTFCRSLTGIAVAKETRRHRSPWDVYRIDRPEDIGDLMGAIHGIRYTGFLGDVYRRFPFPPQPEAFKQKPEGHETRREMQALIQKYAQRRPIPFVVEKEGMEAAIGVYRFDRPAFQELVRYVWLGGYPRWRDGIRPPEVLEMKRGIQQNPTGIFEGLDLS</sequence>